<dbReference type="RefSeq" id="WP_048446501.1">
    <property type="nucleotide sequence ID" value="NZ_LABY01000167.1"/>
</dbReference>
<keyword evidence="1" id="KW-0472">Membrane</keyword>
<keyword evidence="1" id="KW-1133">Transmembrane helix</keyword>
<dbReference type="Proteomes" id="UP000035955">
    <property type="component" value="Unassembled WGS sequence"/>
</dbReference>
<name>A0A0J6SGM1_9HYPH</name>
<accession>A0A0J6SGM1</accession>
<sequence>MPCCEAAQAAQPFEAAQPAQMALAGLRGLHLPPDPGLVRPEILAAIAGGLALAALAAWLLPSLRARPVRRAALAELAAARALPAPERRVALARLSLRLARSLGVEGPAGLDACLRTDFFGRGPGRMLTENLYAPGPAPDLAAAEAGLARLVARLRA</sequence>
<dbReference type="AlphaFoldDB" id="A0A0J6SGM1"/>
<organism evidence="2 3">
    <name type="scientific">Methylobacterium variabile</name>
    <dbReference type="NCBI Taxonomy" id="298794"/>
    <lineage>
        <taxon>Bacteria</taxon>
        <taxon>Pseudomonadati</taxon>
        <taxon>Pseudomonadota</taxon>
        <taxon>Alphaproteobacteria</taxon>
        <taxon>Hyphomicrobiales</taxon>
        <taxon>Methylobacteriaceae</taxon>
        <taxon>Methylobacterium</taxon>
    </lineage>
</organism>
<reference evidence="2 3" key="1">
    <citation type="submission" date="2015-03" db="EMBL/GenBank/DDBJ databases">
        <title>Genome sequencing of Methylobacterium variabile DSM 16961.</title>
        <authorList>
            <person name="Chaudhry V."/>
            <person name="Patil P.B."/>
        </authorList>
    </citation>
    <scope>NUCLEOTIDE SEQUENCE [LARGE SCALE GENOMIC DNA]</scope>
    <source>
        <strain evidence="2 3">DSM 16961</strain>
    </source>
</reference>
<comment type="caution">
    <text evidence="2">The sequence shown here is derived from an EMBL/GenBank/DDBJ whole genome shotgun (WGS) entry which is preliminary data.</text>
</comment>
<evidence type="ECO:0000313" key="3">
    <source>
        <dbReference type="Proteomes" id="UP000035955"/>
    </source>
</evidence>
<keyword evidence="1" id="KW-0812">Transmembrane</keyword>
<protein>
    <recommendedName>
        <fullName evidence="4">DUF4381 domain-containing protein</fullName>
    </recommendedName>
</protein>
<feature type="transmembrane region" description="Helical" evidence="1">
    <location>
        <begin position="42"/>
        <end position="60"/>
    </location>
</feature>
<evidence type="ECO:0000313" key="2">
    <source>
        <dbReference type="EMBL" id="KMO32824.1"/>
    </source>
</evidence>
<dbReference type="PATRIC" id="fig|298794.3.peg.1982"/>
<keyword evidence="3" id="KW-1185">Reference proteome</keyword>
<proteinExistence type="predicted"/>
<dbReference type="EMBL" id="LABY01000167">
    <property type="protein sequence ID" value="KMO32824.1"/>
    <property type="molecule type" value="Genomic_DNA"/>
</dbReference>
<evidence type="ECO:0008006" key="4">
    <source>
        <dbReference type="Google" id="ProtNLM"/>
    </source>
</evidence>
<evidence type="ECO:0000256" key="1">
    <source>
        <dbReference type="SAM" id="Phobius"/>
    </source>
</evidence>
<gene>
    <name evidence="2" type="ORF">VQ02_22750</name>
</gene>